<name>A0A059FTX2_9PROT</name>
<organism evidence="2 3">
    <name type="scientific">Hyphomonas johnsonii MHS-2</name>
    <dbReference type="NCBI Taxonomy" id="1280950"/>
    <lineage>
        <taxon>Bacteria</taxon>
        <taxon>Pseudomonadati</taxon>
        <taxon>Pseudomonadota</taxon>
        <taxon>Alphaproteobacteria</taxon>
        <taxon>Hyphomonadales</taxon>
        <taxon>Hyphomonadaceae</taxon>
        <taxon>Hyphomonas</taxon>
    </lineage>
</organism>
<keyword evidence="3" id="KW-1185">Reference proteome</keyword>
<dbReference type="OrthoDB" id="7614482at2"/>
<accession>A0A059FTX2</accession>
<keyword evidence="1" id="KW-0732">Signal</keyword>
<sequence>MFSRLVTLLFASLVVFGTADAQDRSSLDSPTCMMWSEAPIYGRLLDDYSHPLFIWYWYAYGFSEVRQFPNWVNQQDRFAECFEGKSKGKCGFKPNGSIRKALAKNRTDGFDKKPLKNLFQESPPPEAIAYAMKSLGTCFGDAPALPTLDQLGLASGEFDMDACMQLATRITYGSENLSRELAAHDGWGIALFEYMTKPGVSSPGKACRVVPKAGLPAINAFLEHRKQQQVAYDNRTIAQRVAGLDAFDITYSLVYRTISHEHAATRPLPEGAYEWAVDYGAKVADGYPEPAIPDAVQQWALEQPLDTFETVEDPFASRKRVHPHEITQSVWARRVRSQLDKAAPNEERIAVQEGCSILWGYAWGDVQFGKRSPQTTGEAEYYRLLTQTPDKWAQTMCNETPVGIFHAARARYEKEQLEASLPPKPSEWDEINQRLQDYADRPSAINEPYKAPTTRCYITGETQGGLANKVCFTN</sequence>
<dbReference type="Proteomes" id="UP000025171">
    <property type="component" value="Unassembled WGS sequence"/>
</dbReference>
<evidence type="ECO:0000256" key="1">
    <source>
        <dbReference type="SAM" id="SignalP"/>
    </source>
</evidence>
<evidence type="ECO:0000313" key="3">
    <source>
        <dbReference type="Proteomes" id="UP000025171"/>
    </source>
</evidence>
<protein>
    <recommendedName>
        <fullName evidence="4">Lipoprotein</fullName>
    </recommendedName>
</protein>
<evidence type="ECO:0008006" key="4">
    <source>
        <dbReference type="Google" id="ProtNLM"/>
    </source>
</evidence>
<dbReference type="EMBL" id="ARYK01000001">
    <property type="protein sequence ID" value="KCZ94022.1"/>
    <property type="molecule type" value="Genomic_DNA"/>
</dbReference>
<feature type="signal peptide" evidence="1">
    <location>
        <begin position="1"/>
        <end position="21"/>
    </location>
</feature>
<feature type="chain" id="PRO_5001573372" description="Lipoprotein" evidence="1">
    <location>
        <begin position="22"/>
        <end position="474"/>
    </location>
</feature>
<dbReference type="RefSeq" id="WP_035612912.1">
    <property type="nucleotide sequence ID" value="NZ_ARYK01000001.1"/>
</dbReference>
<proteinExistence type="predicted"/>
<dbReference type="PATRIC" id="fig|1280950.3.peg.322"/>
<reference evidence="2 3" key="1">
    <citation type="journal article" date="2014" name="Antonie Van Leeuwenhoek">
        <title>Hyphomonas beringensis sp. nov. and Hyphomonas chukchiensis sp. nov., isolated from surface seawater of the Bering Sea and Chukchi Sea.</title>
        <authorList>
            <person name="Li C."/>
            <person name="Lai Q."/>
            <person name="Li G."/>
            <person name="Dong C."/>
            <person name="Wang J."/>
            <person name="Liao Y."/>
            <person name="Shao Z."/>
        </authorList>
    </citation>
    <scope>NUCLEOTIDE SEQUENCE [LARGE SCALE GENOMIC DNA]</scope>
    <source>
        <strain evidence="2 3">MHS-2</strain>
    </source>
</reference>
<evidence type="ECO:0000313" key="2">
    <source>
        <dbReference type="EMBL" id="KCZ94022.1"/>
    </source>
</evidence>
<dbReference type="STRING" id="1280950.HJO_01565"/>
<comment type="caution">
    <text evidence="2">The sequence shown here is derived from an EMBL/GenBank/DDBJ whole genome shotgun (WGS) entry which is preliminary data.</text>
</comment>
<gene>
    <name evidence="2" type="ORF">HJO_01565</name>
</gene>
<dbReference type="AlphaFoldDB" id="A0A059FTX2"/>